<feature type="region of interest" description="Disordered" evidence="1">
    <location>
        <begin position="54"/>
        <end position="98"/>
    </location>
</feature>
<dbReference type="STRING" id="1325734.A0A428NTQ0"/>
<dbReference type="AlphaFoldDB" id="A0A428NTQ0"/>
<feature type="compositionally biased region" description="Basic and acidic residues" evidence="1">
    <location>
        <begin position="1"/>
        <end position="12"/>
    </location>
</feature>
<comment type="caution">
    <text evidence="3">The sequence shown here is derived from an EMBL/GenBank/DDBJ whole genome shotgun (WGS) entry which is preliminary data.</text>
</comment>
<dbReference type="Gene3D" id="2.60.120.650">
    <property type="entry name" value="Cupin"/>
    <property type="match status" value="1"/>
</dbReference>
<dbReference type="Pfam" id="PF02373">
    <property type="entry name" value="JmjC"/>
    <property type="match status" value="1"/>
</dbReference>
<dbReference type="InterPro" id="IPR003347">
    <property type="entry name" value="JmjC_dom"/>
</dbReference>
<dbReference type="OrthoDB" id="5098890at2759"/>
<accession>A0A428NTQ0</accession>
<keyword evidence="4" id="KW-1185">Reference proteome</keyword>
<organism evidence="3 4">
    <name type="scientific">Fusarium duplospermum</name>
    <dbReference type="NCBI Taxonomy" id="1325734"/>
    <lineage>
        <taxon>Eukaryota</taxon>
        <taxon>Fungi</taxon>
        <taxon>Dikarya</taxon>
        <taxon>Ascomycota</taxon>
        <taxon>Pezizomycotina</taxon>
        <taxon>Sordariomycetes</taxon>
        <taxon>Hypocreomycetidae</taxon>
        <taxon>Hypocreales</taxon>
        <taxon>Nectriaceae</taxon>
        <taxon>Fusarium</taxon>
        <taxon>Fusarium solani species complex</taxon>
    </lineage>
</organism>
<sequence>MEDQSSGRERPAKRARPSSGTMRIEEVRNIVVDLKKGLDSIEERMPTFANDLKSLKALHTSNERKNANNSDDPVESDHAPDSQPPLDSTQEAPELEDESMSLFRLSSEAMELGFPSCVAHFLNLDTFDGLINLTGVPEVEWAQIDEIFLLNESELKRKASSICTAYDARARLSKPGTGWCFLRQVDDTRIDFPDDPSRIPRPSKTQALASMQRTISNPRLGNITYLIGPFLQQYHVPVESGEKLDNCGVKLPGINAIDVHIGTIDSGLTLRCEEGGLRRFHLTLLGWRAWLRINTADNDKLESLCERYWVSDPRAERCSNWVNHLDLMLSPGWLGSHEIGYDVQVVGPNQMVVIEPKEYYLVLNLSSFLGFSICFLLDNEPIFPDSFVSCPECALYEIEDDGNHRIDDLMKVRGTKRARPAHSDEMAGQSALERISAGILAVEPNCPIPQVLFPIPDREADDNTARLATLVWSRAALRQFVNLVESSGAYSQMEAQPVRGETQRQRVDRRVRNIDIAAKNSMVGMLQQRVAELFFAMDIQRLSKRDKADFRRSVCETDGWTENRIKDVRARGNKWLALCKFHDTSSGLEVSPGLLCFFMMAENPFGIHRDDYLSIQNASQQRAFVDLLDYDNYTAALLAAGNAYVGTFDGTTSVKFQFQKECRKIDWDNEDQATIIRLLSVLDEENYDEDINGEIVMETNGDIDEINEDTDEIDEDMYEFRGDTDEDD</sequence>
<evidence type="ECO:0000256" key="1">
    <source>
        <dbReference type="SAM" id="MobiDB-lite"/>
    </source>
</evidence>
<proteinExistence type="predicted"/>
<protein>
    <recommendedName>
        <fullName evidence="2">JmjC domain-containing protein</fullName>
    </recommendedName>
</protein>
<feature type="region of interest" description="Disordered" evidence="1">
    <location>
        <begin position="1"/>
        <end position="23"/>
    </location>
</feature>
<evidence type="ECO:0000313" key="4">
    <source>
        <dbReference type="Proteomes" id="UP000288168"/>
    </source>
</evidence>
<gene>
    <name evidence="3" type="ORF">CEP54_014809</name>
</gene>
<evidence type="ECO:0000259" key="2">
    <source>
        <dbReference type="Pfam" id="PF02373"/>
    </source>
</evidence>
<feature type="domain" description="JmjC" evidence="2">
    <location>
        <begin position="265"/>
        <end position="369"/>
    </location>
</feature>
<evidence type="ECO:0000313" key="3">
    <source>
        <dbReference type="EMBL" id="RSL44139.1"/>
    </source>
</evidence>
<name>A0A428NTQ0_9HYPO</name>
<dbReference type="Proteomes" id="UP000288168">
    <property type="component" value="Unassembled WGS sequence"/>
</dbReference>
<dbReference type="EMBL" id="NKCI01000300">
    <property type="protein sequence ID" value="RSL44139.1"/>
    <property type="molecule type" value="Genomic_DNA"/>
</dbReference>
<reference evidence="3 4" key="1">
    <citation type="submission" date="2017-06" db="EMBL/GenBank/DDBJ databases">
        <title>Comparative genomic analysis of Ambrosia Fusariam Clade fungi.</title>
        <authorList>
            <person name="Stajich J.E."/>
            <person name="Carrillo J."/>
            <person name="Kijimoto T."/>
            <person name="Eskalen A."/>
            <person name="O'Donnell K."/>
            <person name="Kasson M."/>
        </authorList>
    </citation>
    <scope>NUCLEOTIDE SEQUENCE [LARGE SCALE GENOMIC DNA]</scope>
    <source>
        <strain evidence="3 4">NRRL62584</strain>
    </source>
</reference>